<evidence type="ECO:0000313" key="2">
    <source>
        <dbReference type="EMBL" id="MCJ1990028.1"/>
    </source>
</evidence>
<keyword evidence="1" id="KW-1133">Transmembrane helix</keyword>
<gene>
    <name evidence="2" type="ORF">GYN21_07320</name>
</gene>
<proteinExistence type="predicted"/>
<keyword evidence="1" id="KW-0472">Membrane</keyword>
<feature type="transmembrane region" description="Helical" evidence="1">
    <location>
        <begin position="26"/>
        <end position="43"/>
    </location>
</feature>
<keyword evidence="3" id="KW-1185">Reference proteome</keyword>
<keyword evidence="1" id="KW-0812">Transmembrane</keyword>
<organism evidence="2 3">
    <name type="scientific">Pseudolactococcus carnosus</name>
    <dbReference type="NCBI Taxonomy" id="2749961"/>
    <lineage>
        <taxon>Bacteria</taxon>
        <taxon>Bacillati</taxon>
        <taxon>Bacillota</taxon>
        <taxon>Bacilli</taxon>
        <taxon>Lactobacillales</taxon>
        <taxon>Streptococcaceae</taxon>
        <taxon>Pseudolactococcus</taxon>
    </lineage>
</organism>
<reference evidence="2 3" key="1">
    <citation type="journal article" date="2022" name="Microbiol. Res.">
        <title>Comparative genome analysis, predicted lifestyle and antimicrobial strategies of Lactococcus carnosus and Lactococcus paracarnosus isolated from meat.</title>
        <authorList>
            <person name="Werum V."/>
            <person name="Ehrmann M."/>
            <person name="Vogel R."/>
            <person name="Hilgarth M."/>
        </authorList>
    </citation>
    <scope>NUCLEOTIDE SEQUENCE [LARGE SCALE GENOMIC DNA]</scope>
    <source>
        <strain evidence="2 3">TMW22177</strain>
    </source>
</reference>
<dbReference type="Proteomes" id="UP001522450">
    <property type="component" value="Unassembled WGS sequence"/>
</dbReference>
<name>A0ABT0ATI7_9LACT</name>
<protein>
    <submittedName>
        <fullName evidence="2">Uncharacterized protein</fullName>
    </submittedName>
</protein>
<sequence>MSIMRRTVLYISNLSVPNLYSLKKKIVIVWWLILFVPFIFVEVTDSDIWRLICWLLLLCFFLFGMVAKVMIVFSQQLILYYHIDFEKWLLFEHYRYHKKKSAKYLVSLQVSEAKVAYYKGEFRESIGYVQDINEKALSRFIFSYQCSIKEVLCKSAIMLGDKAQSEAILSQLTLELDQNNSQTKKNKLKNILALGHSLENIVLDKVPNDDIISWETSTNYKLERLEKSYYQALNEQLKGNTDKAKADSEAISKESSDLFFVRESKQYLEDHK</sequence>
<evidence type="ECO:0000256" key="1">
    <source>
        <dbReference type="SAM" id="Phobius"/>
    </source>
</evidence>
<feature type="transmembrane region" description="Helical" evidence="1">
    <location>
        <begin position="49"/>
        <end position="73"/>
    </location>
</feature>
<dbReference type="RefSeq" id="WP_244034650.1">
    <property type="nucleotide sequence ID" value="NZ_JAAECS010000006.1"/>
</dbReference>
<comment type="caution">
    <text evidence="2">The sequence shown here is derived from an EMBL/GenBank/DDBJ whole genome shotgun (WGS) entry which is preliminary data.</text>
</comment>
<dbReference type="EMBL" id="JAAECS010000006">
    <property type="protein sequence ID" value="MCJ1990028.1"/>
    <property type="molecule type" value="Genomic_DNA"/>
</dbReference>
<evidence type="ECO:0000313" key="3">
    <source>
        <dbReference type="Proteomes" id="UP001522450"/>
    </source>
</evidence>
<accession>A0ABT0ATI7</accession>